<evidence type="ECO:0000313" key="3">
    <source>
        <dbReference type="Proteomes" id="UP000001555"/>
    </source>
</evidence>
<evidence type="ECO:0000313" key="2">
    <source>
        <dbReference type="EnsemblMetazoa" id="ISCW007388-PA"/>
    </source>
</evidence>
<dbReference type="EnsemblMetazoa" id="ISCW007388-RA">
    <property type="protein sequence ID" value="ISCW007388-PA"/>
    <property type="gene ID" value="ISCW007388"/>
</dbReference>
<dbReference type="AlphaFoldDB" id="B7PSU6"/>
<dbReference type="HOGENOM" id="CLU_2657230_0_0_1"/>
<dbReference type="PaxDb" id="6945-B7PSU6"/>
<gene>
    <name evidence="1" type="ORF">IscW_ISCW007388</name>
</gene>
<dbReference type="EMBL" id="ABJB010963523">
    <property type="status" value="NOT_ANNOTATED_CDS"/>
    <property type="molecule type" value="Genomic_DNA"/>
</dbReference>
<dbReference type="InParanoid" id="B7PSU6"/>
<sequence>MFAHAGPRDWSTAVKRWSHAQPQFGTTGRSNGTIYLKPSVLSQPVPQGNLLLLLLLPSRADQCDQRLAGSLHRPLQ</sequence>
<accession>B7PSU6</accession>
<organism>
    <name type="scientific">Ixodes scapularis</name>
    <name type="common">Black-legged tick</name>
    <name type="synonym">Deer tick</name>
    <dbReference type="NCBI Taxonomy" id="6945"/>
    <lineage>
        <taxon>Eukaryota</taxon>
        <taxon>Metazoa</taxon>
        <taxon>Ecdysozoa</taxon>
        <taxon>Arthropoda</taxon>
        <taxon>Chelicerata</taxon>
        <taxon>Arachnida</taxon>
        <taxon>Acari</taxon>
        <taxon>Parasitiformes</taxon>
        <taxon>Ixodida</taxon>
        <taxon>Ixodoidea</taxon>
        <taxon>Ixodidae</taxon>
        <taxon>Ixodinae</taxon>
        <taxon>Ixodes</taxon>
    </lineage>
</organism>
<dbReference type="Proteomes" id="UP000001555">
    <property type="component" value="Unassembled WGS sequence"/>
</dbReference>
<dbReference type="EMBL" id="DS780972">
    <property type="protein sequence ID" value="EEC09668.1"/>
    <property type="molecule type" value="Genomic_DNA"/>
</dbReference>
<name>B7PSU6_IXOSC</name>
<protein>
    <submittedName>
        <fullName evidence="1 2">Uncharacterized protein</fullName>
    </submittedName>
</protein>
<proteinExistence type="predicted"/>
<dbReference type="VEuPathDB" id="VectorBase:ISCW007388"/>
<dbReference type="EMBL" id="ABJB010317799">
    <property type="status" value="NOT_ANNOTATED_CDS"/>
    <property type="molecule type" value="Genomic_DNA"/>
</dbReference>
<dbReference type="VEuPathDB" id="VectorBase:ISCI007388"/>
<keyword evidence="3" id="KW-1185">Reference proteome</keyword>
<reference evidence="1 3" key="1">
    <citation type="submission" date="2008-03" db="EMBL/GenBank/DDBJ databases">
        <title>Annotation of Ixodes scapularis.</title>
        <authorList>
            <consortium name="Ixodes scapularis Genome Project Consortium"/>
            <person name="Caler E."/>
            <person name="Hannick L.I."/>
            <person name="Bidwell S."/>
            <person name="Joardar V."/>
            <person name="Thiagarajan M."/>
            <person name="Amedeo P."/>
            <person name="Galinsky K.J."/>
            <person name="Schobel S."/>
            <person name="Inman J."/>
            <person name="Hostetler J."/>
            <person name="Miller J."/>
            <person name="Hammond M."/>
            <person name="Megy K."/>
            <person name="Lawson D."/>
            <person name="Kodira C."/>
            <person name="Sutton G."/>
            <person name="Meyer J."/>
            <person name="Hill C.A."/>
            <person name="Birren B."/>
            <person name="Nene V."/>
            <person name="Collins F."/>
            <person name="Alarcon-Chaidez F."/>
            <person name="Wikel S."/>
            <person name="Strausberg R."/>
        </authorList>
    </citation>
    <scope>NUCLEOTIDE SEQUENCE [LARGE SCALE GENOMIC DNA]</scope>
    <source>
        <strain evidence="3">Wikel</strain>
        <strain evidence="1">Wikel colony</strain>
    </source>
</reference>
<reference evidence="2" key="2">
    <citation type="submission" date="2020-05" db="UniProtKB">
        <authorList>
            <consortium name="EnsemblMetazoa"/>
        </authorList>
    </citation>
    <scope>IDENTIFICATION</scope>
    <source>
        <strain evidence="2">wikel</strain>
    </source>
</reference>
<evidence type="ECO:0000313" key="1">
    <source>
        <dbReference type="EMBL" id="EEC09668.1"/>
    </source>
</evidence>
<dbReference type="EMBL" id="ABJB010195793">
    <property type="status" value="NOT_ANNOTATED_CDS"/>
    <property type="molecule type" value="Genomic_DNA"/>
</dbReference>